<dbReference type="InterPro" id="IPR035937">
    <property type="entry name" value="FPG_N"/>
</dbReference>
<evidence type="ECO:0000313" key="2">
    <source>
        <dbReference type="EMBL" id="SVD77052.1"/>
    </source>
</evidence>
<dbReference type="SMART" id="SM00898">
    <property type="entry name" value="Fapy_DNA_glyco"/>
    <property type="match status" value="1"/>
</dbReference>
<reference evidence="2" key="1">
    <citation type="submission" date="2018-05" db="EMBL/GenBank/DDBJ databases">
        <authorList>
            <person name="Lanie J.A."/>
            <person name="Ng W.-L."/>
            <person name="Kazmierczak K.M."/>
            <person name="Andrzejewski T.M."/>
            <person name="Davidsen T.M."/>
            <person name="Wayne K.J."/>
            <person name="Tettelin H."/>
            <person name="Glass J.I."/>
            <person name="Rusch D."/>
            <person name="Podicherti R."/>
            <person name="Tsui H.-C.T."/>
            <person name="Winkler M.E."/>
        </authorList>
    </citation>
    <scope>NUCLEOTIDE SEQUENCE</scope>
</reference>
<dbReference type="GO" id="GO:0019104">
    <property type="term" value="F:DNA N-glycosylase activity"/>
    <property type="evidence" value="ECO:0007669"/>
    <property type="project" value="InterPro"/>
</dbReference>
<accession>A0A382Y109</accession>
<dbReference type="GO" id="GO:0008270">
    <property type="term" value="F:zinc ion binding"/>
    <property type="evidence" value="ECO:0007669"/>
    <property type="project" value="InterPro"/>
</dbReference>
<evidence type="ECO:0000259" key="1">
    <source>
        <dbReference type="PROSITE" id="PS51068"/>
    </source>
</evidence>
<feature type="domain" description="Formamidopyrimidine-DNA glycosylase catalytic" evidence="1">
    <location>
        <begin position="2"/>
        <end position="68"/>
    </location>
</feature>
<dbReference type="EMBL" id="UINC01172138">
    <property type="protein sequence ID" value="SVD77052.1"/>
    <property type="molecule type" value="Genomic_DNA"/>
</dbReference>
<protein>
    <recommendedName>
        <fullName evidence="1">Formamidopyrimidine-DNA glycosylase catalytic domain-containing protein</fullName>
    </recommendedName>
</protein>
<dbReference type="Gene3D" id="3.20.190.10">
    <property type="entry name" value="MutM-like, N-terminal"/>
    <property type="match status" value="1"/>
</dbReference>
<name>A0A382Y109_9ZZZZ</name>
<feature type="non-terminal residue" evidence="2">
    <location>
        <position position="68"/>
    </location>
</feature>
<dbReference type="SUPFAM" id="SSF81624">
    <property type="entry name" value="N-terminal domain of MutM-like DNA repair proteins"/>
    <property type="match status" value="1"/>
</dbReference>
<dbReference type="AlphaFoldDB" id="A0A382Y109"/>
<dbReference type="InterPro" id="IPR012319">
    <property type="entry name" value="FPG_cat"/>
</dbReference>
<dbReference type="GO" id="GO:0003906">
    <property type="term" value="F:DNA-(apurinic or apyrimidinic site) endonuclease activity"/>
    <property type="evidence" value="ECO:0007669"/>
    <property type="project" value="InterPro"/>
</dbReference>
<dbReference type="Pfam" id="PF01149">
    <property type="entry name" value="Fapy_DNA_glyco"/>
    <property type="match status" value="1"/>
</dbReference>
<dbReference type="GO" id="GO:0006284">
    <property type="term" value="P:base-excision repair"/>
    <property type="evidence" value="ECO:0007669"/>
    <property type="project" value="InterPro"/>
</dbReference>
<organism evidence="2">
    <name type="scientific">marine metagenome</name>
    <dbReference type="NCBI Taxonomy" id="408172"/>
    <lineage>
        <taxon>unclassified sequences</taxon>
        <taxon>metagenomes</taxon>
        <taxon>ecological metagenomes</taxon>
    </lineage>
</organism>
<proteinExistence type="predicted"/>
<sequence>MPELPEVETTRRGIMPHVVGKTVSAVFVHECRLRWPVSPELAQMMTGQTISDIKRRGKYLMFETETGR</sequence>
<dbReference type="CDD" id="cd08966">
    <property type="entry name" value="EcFpg-like_N"/>
    <property type="match status" value="1"/>
</dbReference>
<dbReference type="PROSITE" id="PS51068">
    <property type="entry name" value="FPG_CAT"/>
    <property type="match status" value="1"/>
</dbReference>
<gene>
    <name evidence="2" type="ORF">METZ01_LOCUS429906</name>
</gene>